<keyword evidence="1" id="KW-0472">Membrane</keyword>
<dbReference type="RefSeq" id="WP_198099694.1">
    <property type="nucleotide sequence ID" value="NZ_JAEDAL010000001.1"/>
</dbReference>
<proteinExistence type="predicted"/>
<protein>
    <submittedName>
        <fullName evidence="2">ABC transporter permease</fullName>
    </submittedName>
</protein>
<dbReference type="EMBL" id="JAEDAL010000001">
    <property type="protein sequence ID" value="MBH9552121.1"/>
    <property type="molecule type" value="Genomic_DNA"/>
</dbReference>
<dbReference type="Proteomes" id="UP000620139">
    <property type="component" value="Unassembled WGS sequence"/>
</dbReference>
<evidence type="ECO:0000313" key="2">
    <source>
        <dbReference type="EMBL" id="MBH9552121.1"/>
    </source>
</evidence>
<keyword evidence="1" id="KW-0812">Transmembrane</keyword>
<dbReference type="GO" id="GO:0005886">
    <property type="term" value="C:plasma membrane"/>
    <property type="evidence" value="ECO:0007669"/>
    <property type="project" value="UniProtKB-SubCell"/>
</dbReference>
<dbReference type="AlphaFoldDB" id="A0A931IYE9"/>
<feature type="transmembrane region" description="Helical" evidence="1">
    <location>
        <begin position="295"/>
        <end position="315"/>
    </location>
</feature>
<sequence length="406" mass="43920">MSAAASPTLNHSVTRPLSRWAQTAVVFFKEWRDALRDRRTLMRLAVPALLMGPLMLMLLSGLIAQFESQAAKRELMAVGLEHAPTLRNYVERQGYTVKDAPADYERKLRDSQLSQPVLVVPKSFEDDLAQGEAVHLEVVTDSANTRASAGAGAVAGLINGFGRERGALQLMLRGVPADLMQAVQLNERDLASPGARASRLTSMIPMFVIMAVLYGCLTAALDSTSGERERGSLEPLLMNPVPHLSLVIGKWAAVALLGGVVAALCATSFMPAQLLLKSDSLQAMFRFGWGEVTDFIAVLLPLCAALGALLMAVAIRTKTFKEAQASATLVMTMVSLAPMVSLMNPGGDAPWYFWVPGLGQNQLMMLVLKGEPMQLMQWLPTVVTAVVMSAVCLVYVARHMREAVSR</sequence>
<feature type="transmembrane region" description="Helical" evidence="1">
    <location>
        <begin position="251"/>
        <end position="275"/>
    </location>
</feature>
<evidence type="ECO:0000256" key="1">
    <source>
        <dbReference type="SAM" id="Phobius"/>
    </source>
</evidence>
<reference evidence="2" key="1">
    <citation type="submission" date="2020-12" db="EMBL/GenBank/DDBJ databases">
        <title>The genome sequence of Inhella sp. 4Y17.</title>
        <authorList>
            <person name="Liu Y."/>
        </authorList>
    </citation>
    <scope>NUCLEOTIDE SEQUENCE</scope>
    <source>
        <strain evidence="2">4Y10</strain>
    </source>
</reference>
<dbReference type="GO" id="GO:0140359">
    <property type="term" value="F:ABC-type transporter activity"/>
    <property type="evidence" value="ECO:0007669"/>
    <property type="project" value="InterPro"/>
</dbReference>
<keyword evidence="3" id="KW-1185">Reference proteome</keyword>
<organism evidence="2 3">
    <name type="scientific">Inhella gelatinilytica</name>
    <dbReference type="NCBI Taxonomy" id="2795030"/>
    <lineage>
        <taxon>Bacteria</taxon>
        <taxon>Pseudomonadati</taxon>
        <taxon>Pseudomonadota</taxon>
        <taxon>Betaproteobacteria</taxon>
        <taxon>Burkholderiales</taxon>
        <taxon>Sphaerotilaceae</taxon>
        <taxon>Inhella</taxon>
    </lineage>
</organism>
<dbReference type="PANTHER" id="PTHR43471:SF3">
    <property type="entry name" value="ABC TRANSPORTER PERMEASE PROTEIN NATB"/>
    <property type="match status" value="1"/>
</dbReference>
<feature type="transmembrane region" description="Helical" evidence="1">
    <location>
        <begin position="44"/>
        <end position="66"/>
    </location>
</feature>
<accession>A0A931IYE9</accession>
<comment type="caution">
    <text evidence="2">The sequence shown here is derived from an EMBL/GenBank/DDBJ whole genome shotgun (WGS) entry which is preliminary data.</text>
</comment>
<feature type="transmembrane region" description="Helical" evidence="1">
    <location>
        <begin position="203"/>
        <end position="221"/>
    </location>
</feature>
<keyword evidence="1" id="KW-1133">Transmembrane helix</keyword>
<feature type="transmembrane region" description="Helical" evidence="1">
    <location>
        <begin position="327"/>
        <end position="344"/>
    </location>
</feature>
<dbReference type="PANTHER" id="PTHR43471">
    <property type="entry name" value="ABC TRANSPORTER PERMEASE"/>
    <property type="match status" value="1"/>
</dbReference>
<name>A0A931IYE9_9BURK</name>
<dbReference type="Pfam" id="PF12679">
    <property type="entry name" value="ABC2_membrane_2"/>
    <property type="match status" value="1"/>
</dbReference>
<evidence type="ECO:0000313" key="3">
    <source>
        <dbReference type="Proteomes" id="UP000620139"/>
    </source>
</evidence>
<feature type="transmembrane region" description="Helical" evidence="1">
    <location>
        <begin position="375"/>
        <end position="397"/>
    </location>
</feature>
<gene>
    <name evidence="2" type="ORF">I7X43_04575</name>
</gene>